<dbReference type="Proteomes" id="UP001152797">
    <property type="component" value="Unassembled WGS sequence"/>
</dbReference>
<evidence type="ECO:0000256" key="2">
    <source>
        <dbReference type="SAM" id="Phobius"/>
    </source>
</evidence>
<comment type="caution">
    <text evidence="4">The sequence shown here is derived from an EMBL/GenBank/DDBJ whole genome shotgun (WGS) entry which is preliminary data.</text>
</comment>
<accession>A0A9P1BSU9</accession>
<feature type="region of interest" description="Disordered" evidence="1">
    <location>
        <begin position="1044"/>
        <end position="1186"/>
    </location>
</feature>
<dbReference type="Gene3D" id="3.60.10.10">
    <property type="entry name" value="Endonuclease/exonuclease/phosphatase"/>
    <property type="match status" value="1"/>
</dbReference>
<feature type="region of interest" description="Disordered" evidence="1">
    <location>
        <begin position="737"/>
        <end position="836"/>
    </location>
</feature>
<keyword evidence="5" id="KW-0695">RNA-directed DNA polymerase</keyword>
<reference evidence="4" key="1">
    <citation type="submission" date="2022-10" db="EMBL/GenBank/DDBJ databases">
        <authorList>
            <person name="Chen Y."/>
            <person name="Dougan E. K."/>
            <person name="Chan C."/>
            <person name="Rhodes N."/>
            <person name="Thang M."/>
        </authorList>
    </citation>
    <scope>NUCLEOTIDE SEQUENCE</scope>
</reference>
<dbReference type="EMBL" id="CAMXCT030000446">
    <property type="protein sequence ID" value="CAL4766274.1"/>
    <property type="molecule type" value="Genomic_DNA"/>
</dbReference>
<dbReference type="EMBL" id="CAMXCT010000446">
    <property type="protein sequence ID" value="CAI3978962.1"/>
    <property type="molecule type" value="Genomic_DNA"/>
</dbReference>
<dbReference type="SUPFAM" id="SSF56219">
    <property type="entry name" value="DNase I-like"/>
    <property type="match status" value="1"/>
</dbReference>
<feature type="compositionally biased region" description="Low complexity" evidence="1">
    <location>
        <begin position="1059"/>
        <end position="1068"/>
    </location>
</feature>
<keyword evidence="5" id="KW-0808">Transferase</keyword>
<evidence type="ECO:0000259" key="3">
    <source>
        <dbReference type="Pfam" id="PF02338"/>
    </source>
</evidence>
<dbReference type="InterPro" id="IPR038765">
    <property type="entry name" value="Papain-like_cys_pep_sf"/>
</dbReference>
<feature type="compositionally biased region" description="Basic and acidic residues" evidence="1">
    <location>
        <begin position="761"/>
        <end position="772"/>
    </location>
</feature>
<sequence>SGDGGSCVWTWHETQKQTVFTQVTAEAYSRCVLPIDGERHASNSTQQFNTCLIDFAQPAILADKRAYRASNATGLCSSPCDFPQLHGPILDTNLMTELDTRVMFVSMVLVYVISFELAFFLACAIHTRKPRRPKKRIMQSIHHHKANKQKGKWLLHARRCGAARHRQARQAAHRLSRLQRRQWQLTCKAIITKRMLRSSHTKWFGKPAERTAVFLSPLQPCSNITPHPGWVGGKGAAEATATRHRPLHTQQEGTPTRFVVPKAANESTLPSLQANHHADAYPHWVGGKGGAAAATTRRKQQHKQVNDEPSLLEAVEATTRTIRLGLLQEQQLLGALQQLLHRYDANSNYQEKQQDTRCKTTQEQCQGYSMNLWSHQRGGQQSYYPTTTQQKHWSTDAPQPAARKVQLRQPQQKQRHIQGFTTSEWLHTPKLTTADMLLDAISNGKDLPGNIAEVDEQQCEDITDAWQAFEPSQGFTLFWQGNTPPAEGSTRRVRAQLLGNSQFVPTQLVLRSFGTNCPFPKAATLAKIPQDLATEGRCFLRITAPQHFRQVFRSSNKPDEPSQILAEISSWQLPAATLGQLTGGDWQRLWTKQGNHIQGHIKVRNALAEQLLNKSGHKAIFFTKTGARDGQSKVQWHKRQQEETDEDYFRRVANLASGSAIRFRTGGATDLGTDSSDTTSNGQRRAHFELQGCPAKWDDKISSPSLNPINGPSILSTARGKVTKGDLFNIYIFPRAPGRRNNSYREPLWGPKQKWGTTKQQPKDKTEPEERPGKRHCPAIRGEHPEDSEHRSPDAAQPAEVPPTQLDPTTQSQKKRDAPELDQAPTLPPDPANPEHIEHAIASGWLEKDNGGVGDCFFRSIIKAENHWNNKVETDLEIQKAALDLRLEAVKHIRKHRHDYEAAWVHDDMERQYQRAGQPPPKDFDDFLTQASKKSYWVNEHLIQAASTRTGIPIIIWRAYTGPSESTAKVNSADSNTPEPQPGKKLWHRGIWAPSFKQGIAASNNKCKGITLILRANHYTCVLPPEHQQIPPTPWLRQVHSSHPRQWVAGGHHRERSTPIKPSSSTPSQAKAHQWGPYTPKRITTSTPEAHSTSSRATHIETPTRPTQRWGLNTPADSAHKALAGPSTARWEQSTPRAAHNVSARSKASNSKNKRWGDSTPTSVNKHQHLQQSSSQTKRQKRGDGTRSTACRWCEHTPASSHKYQPSQSSQPDETWTCDICGTIFRHFDRKQLRFLRSNHIFSRHSEIPREKFTKLRVRQPLVIAHPPTPGVQFKWQCVFCDHGLPQPTSKLHERSVRHHYDTKHKRRKVSVALINKARAKLYKQNKTTPEVAAAITKARLQAGRSCASFREAQRDYSRGGHKLVKYTPANPTPRKIHVTCTRCWRFRAFGTSWFEPCRGKRAKPNYAHSSYWQRASQYDKQQLITAWKTTLELANRKFDQLTEQGIEPHPGPSSSSCSLTSLNVRGGCGLWRTLKHWQPNRILCLQEIGVKPNELQAFENRAKKHDWKCYHQGSADPQQTHCGVITLVPATWQQRPGKGYAHNRAQLVLTWVWGIAILNHYAPPGSPEDTATNLLVAAAEHNLYNNQWISAGDANGVPVPHRSVIAAAIDSIGGAFHSDGQPTTNTGSKNIDWFASSPATLGSNPSRELVSLSDHFPIHLDIDRPTPALAWQGRLQQQPTWRKPQHLETAEWRHHLETTWSDLRQQDSVQTFLHSLQVEPSDGSIQQEWNKRKQSVNGKNMRNKTFKIGNAVSAQLQVFVVGFVAKVKFKAAHMFVSMVRSPTFQDLKSAVQRAKGSPGPDGWHAEEIRNLPEECLEVYFLCVCRWQSTGTLPVQLQEARQVSLPKAHKSSSNGTIEVKNLRPITVMSSFWRIWAAMWLQSAALQTWRQQYIPACVAGAKGGLGAEDLAARLQTSFAARNQFLVSLDYSQCYVAYWNHWSQSVGLRENQQKIQATAKGRTQRAALAQAHPEWFKEEVHILGCSTTSTGRRKNTQQEIDRLKKAKARAFLIDCARPNFANLVGHTHRLVVPLCSYGWISKKPTKEDSDSLFKKLTSATHSCRMANENIRKICYGAAVHLDVVWATRMFRAVIRLRQSGCAWQNKAATCVGLLRRWLVNNGWAEVGPWSWHNGRERLCAEVSQQQPVSLALHNIRQQWRRQQFILWLRGKRHEAHFLLAQYSEQQLLGFFDGVDWEATRLALLHGSAAERSVILGAVVSPLWLHRSGKEYESGHCAAGALACPVRASELRFDFGLFGGRCGCRPGFK</sequence>
<keyword evidence="2" id="KW-0812">Transmembrane</keyword>
<reference evidence="5 6" key="2">
    <citation type="submission" date="2024-05" db="EMBL/GenBank/DDBJ databases">
        <authorList>
            <person name="Chen Y."/>
            <person name="Shah S."/>
            <person name="Dougan E. K."/>
            <person name="Thang M."/>
            <person name="Chan C."/>
        </authorList>
    </citation>
    <scope>NUCLEOTIDE SEQUENCE [LARGE SCALE GENOMIC DNA]</scope>
</reference>
<feature type="non-terminal residue" evidence="4">
    <location>
        <position position="1"/>
    </location>
</feature>
<dbReference type="InterPro" id="IPR036691">
    <property type="entry name" value="Endo/exonu/phosph_ase_sf"/>
</dbReference>
<dbReference type="Pfam" id="PF02338">
    <property type="entry name" value="OTU"/>
    <property type="match status" value="1"/>
</dbReference>
<keyword evidence="2" id="KW-1133">Transmembrane helix</keyword>
<dbReference type="GO" id="GO:0003964">
    <property type="term" value="F:RNA-directed DNA polymerase activity"/>
    <property type="evidence" value="ECO:0007669"/>
    <property type="project" value="UniProtKB-KW"/>
</dbReference>
<dbReference type="SUPFAM" id="SSF54001">
    <property type="entry name" value="Cysteine proteinases"/>
    <property type="match status" value="1"/>
</dbReference>
<keyword evidence="2" id="KW-0472">Membrane</keyword>
<dbReference type="Gene3D" id="3.90.70.80">
    <property type="match status" value="1"/>
</dbReference>
<dbReference type="CDD" id="cd22744">
    <property type="entry name" value="OTU"/>
    <property type="match status" value="1"/>
</dbReference>
<evidence type="ECO:0000313" key="6">
    <source>
        <dbReference type="Proteomes" id="UP001152797"/>
    </source>
</evidence>
<feature type="region of interest" description="Disordered" evidence="1">
    <location>
        <begin position="287"/>
        <end position="307"/>
    </location>
</feature>
<feature type="compositionally biased region" description="Polar residues" evidence="1">
    <location>
        <begin position="1082"/>
        <end position="1097"/>
    </location>
</feature>
<proteinExistence type="predicted"/>
<dbReference type="EMBL" id="CAMXCT020000446">
    <property type="protein sequence ID" value="CAL1132337.1"/>
    <property type="molecule type" value="Genomic_DNA"/>
</dbReference>
<feature type="compositionally biased region" description="Basic and acidic residues" evidence="1">
    <location>
        <begin position="781"/>
        <end position="793"/>
    </location>
</feature>
<feature type="compositionally biased region" description="Polar residues" evidence="1">
    <location>
        <begin position="966"/>
        <end position="978"/>
    </location>
</feature>
<evidence type="ECO:0000313" key="4">
    <source>
        <dbReference type="EMBL" id="CAI3978962.1"/>
    </source>
</evidence>
<feature type="region of interest" description="Disordered" evidence="1">
    <location>
        <begin position="966"/>
        <end position="985"/>
    </location>
</feature>
<feature type="non-terminal residue" evidence="4">
    <location>
        <position position="2266"/>
    </location>
</feature>
<feature type="domain" description="OTU" evidence="3">
    <location>
        <begin position="854"/>
        <end position="989"/>
    </location>
</feature>
<evidence type="ECO:0000313" key="5">
    <source>
        <dbReference type="EMBL" id="CAL4766274.1"/>
    </source>
</evidence>
<name>A0A9P1BSU9_9DINO</name>
<organism evidence="4">
    <name type="scientific">Cladocopium goreaui</name>
    <dbReference type="NCBI Taxonomy" id="2562237"/>
    <lineage>
        <taxon>Eukaryota</taxon>
        <taxon>Sar</taxon>
        <taxon>Alveolata</taxon>
        <taxon>Dinophyceae</taxon>
        <taxon>Suessiales</taxon>
        <taxon>Symbiodiniaceae</taxon>
        <taxon>Cladocopium</taxon>
    </lineage>
</organism>
<evidence type="ECO:0000256" key="1">
    <source>
        <dbReference type="SAM" id="MobiDB-lite"/>
    </source>
</evidence>
<gene>
    <name evidence="4" type="ORF">C1SCF055_LOCUS6950</name>
</gene>
<protein>
    <submittedName>
        <fullName evidence="5">Reverse transcriptase domain-containing protein</fullName>
    </submittedName>
</protein>
<dbReference type="InterPro" id="IPR003323">
    <property type="entry name" value="OTU_dom"/>
</dbReference>
<keyword evidence="5" id="KW-0548">Nucleotidyltransferase</keyword>
<feature type="transmembrane region" description="Helical" evidence="2">
    <location>
        <begin position="102"/>
        <end position="122"/>
    </location>
</feature>
<keyword evidence="6" id="KW-1185">Reference proteome</keyword>